<name>A0A450WBQ4_9GAMM</name>
<gene>
    <name evidence="1" type="ORF">BECKLPF1236B_GA0070989_106116</name>
</gene>
<sequence>MRWNWSLKWKRGIAVEIRFSRHAKQRAKLYGIPASTVQDILQEMDLPTGGHE</sequence>
<evidence type="ECO:0000313" key="1">
    <source>
        <dbReference type="EMBL" id="VFK14428.1"/>
    </source>
</evidence>
<accession>A0A450WBQ4</accession>
<protein>
    <submittedName>
        <fullName evidence="1">Uncharacterized protein</fullName>
    </submittedName>
</protein>
<reference evidence="1" key="1">
    <citation type="submission" date="2019-02" db="EMBL/GenBank/DDBJ databases">
        <authorList>
            <person name="Gruber-Vodicka R. H."/>
            <person name="Seah K. B. B."/>
        </authorList>
    </citation>
    <scope>NUCLEOTIDE SEQUENCE</scope>
    <source>
        <strain evidence="1">BECK_S313</strain>
    </source>
</reference>
<dbReference type="EMBL" id="CAADFK010000061">
    <property type="protein sequence ID" value="VFK14428.1"/>
    <property type="molecule type" value="Genomic_DNA"/>
</dbReference>
<proteinExistence type="predicted"/>
<organism evidence="1">
    <name type="scientific">Candidatus Kentrum sp. LPFa</name>
    <dbReference type="NCBI Taxonomy" id="2126335"/>
    <lineage>
        <taxon>Bacteria</taxon>
        <taxon>Pseudomonadati</taxon>
        <taxon>Pseudomonadota</taxon>
        <taxon>Gammaproteobacteria</taxon>
        <taxon>Candidatus Kentrum</taxon>
    </lineage>
</organism>
<dbReference type="AlphaFoldDB" id="A0A450WBQ4"/>